<name>A0AAE6UMC7_9PSED</name>
<dbReference type="NCBIfam" id="TIGR01844">
    <property type="entry name" value="type_I_sec_TolC"/>
    <property type="match status" value="1"/>
</dbReference>
<keyword evidence="8" id="KW-0175">Coiled coil</keyword>
<evidence type="ECO:0000256" key="2">
    <source>
        <dbReference type="ARBA" id="ARBA00007613"/>
    </source>
</evidence>
<evidence type="ECO:0000256" key="1">
    <source>
        <dbReference type="ARBA" id="ARBA00004442"/>
    </source>
</evidence>
<evidence type="ECO:0000256" key="3">
    <source>
        <dbReference type="ARBA" id="ARBA00022448"/>
    </source>
</evidence>
<evidence type="ECO:0000256" key="6">
    <source>
        <dbReference type="ARBA" id="ARBA00023136"/>
    </source>
</evidence>
<keyword evidence="3" id="KW-0813">Transport</keyword>
<evidence type="ECO:0000256" key="8">
    <source>
        <dbReference type="SAM" id="Coils"/>
    </source>
</evidence>
<proteinExistence type="inferred from homology"/>
<accession>A0AAE6UMC7</accession>
<reference evidence="9 10" key="1">
    <citation type="submission" date="2019-11" db="EMBL/GenBank/DDBJ databases">
        <title>Complete genome sequence of Pseudomonas syringae pv. coronafaciens isolate B19001 originated in imported oat cereal.</title>
        <authorList>
            <person name="Kim S.M."/>
            <person name="Lee B.C."/>
            <person name="Seo S.J."/>
            <person name="Lee J.E."/>
            <person name="Choi N.J."/>
            <person name="Park J.H."/>
        </authorList>
    </citation>
    <scope>NUCLEOTIDE SEQUENCE [LARGE SCALE GENOMIC DNA]</scope>
    <source>
        <strain evidence="9 10">B19001</strain>
    </source>
</reference>
<dbReference type="Pfam" id="PF02321">
    <property type="entry name" value="OEP"/>
    <property type="match status" value="2"/>
</dbReference>
<evidence type="ECO:0000256" key="5">
    <source>
        <dbReference type="ARBA" id="ARBA00022692"/>
    </source>
</evidence>
<protein>
    <submittedName>
        <fullName evidence="9">TolC family outer membrane protein</fullName>
    </submittedName>
</protein>
<feature type="coiled-coil region" evidence="8">
    <location>
        <begin position="217"/>
        <end position="244"/>
    </location>
</feature>
<evidence type="ECO:0000256" key="4">
    <source>
        <dbReference type="ARBA" id="ARBA00022452"/>
    </source>
</evidence>
<dbReference type="GO" id="GO:0015562">
    <property type="term" value="F:efflux transmembrane transporter activity"/>
    <property type="evidence" value="ECO:0007669"/>
    <property type="project" value="InterPro"/>
</dbReference>
<gene>
    <name evidence="9" type="ORF">GMO17_14755</name>
</gene>
<sequence>MLSQGRTVYVDAFKTTLLLLFSIVALPLLAAPAPADKSAVYGAGSQGRDMPRQRADLLSVYEAASHNDARLSAARHAYRAELEAVPQARAGLLPSLTAGATTEVTGLKRDEPALSRERSGTTVRANLSQPLFRIDRWFQLKAAQSSVIQAELELAAQEQNLILTAAQTYFEILRQLDAFAAAQAEEAALLRQRDQAQGRLEDGASSITDVYDAQAAYDNARADRQQFQRKVDDAYEALERLTRRTYSAIAGMGHQLPVEAPVPNDARAWVDTAVRQNLELQASEYAVSAATHTLSQRKSGHAPTIDAVASYRKGDNDSFGYSNPTDFGSNGYRDRVAQSSVGIELNIPLYSGGMTNSQIKESTERLYQSQDEQEDRRREVVLNTRNAFRGINAGIEQIIARRQSIVSGQKSVEANQVGVDLGSRNIADVLNAQRQLYAAVRDYNDARYDYILDNLKLKQAAGTLSPDDLKALARYLKQDYDPARDFLPTGS</sequence>
<dbReference type="InterPro" id="IPR010130">
    <property type="entry name" value="T1SS_OMP_TolC"/>
</dbReference>
<evidence type="ECO:0000256" key="7">
    <source>
        <dbReference type="ARBA" id="ARBA00023237"/>
    </source>
</evidence>
<dbReference type="GeneID" id="73735432"/>
<evidence type="ECO:0000313" key="9">
    <source>
        <dbReference type="EMBL" id="QGT82345.1"/>
    </source>
</evidence>
<dbReference type="Gene3D" id="1.20.1600.10">
    <property type="entry name" value="Outer membrane efflux proteins (OEP)"/>
    <property type="match status" value="1"/>
</dbReference>
<keyword evidence="4" id="KW-1134">Transmembrane beta strand</keyword>
<dbReference type="GO" id="GO:0015288">
    <property type="term" value="F:porin activity"/>
    <property type="evidence" value="ECO:0007669"/>
    <property type="project" value="TreeGrafter"/>
</dbReference>
<dbReference type="AlphaFoldDB" id="A0AAE6UMC7"/>
<dbReference type="InterPro" id="IPR051906">
    <property type="entry name" value="TolC-like"/>
</dbReference>
<keyword evidence="5" id="KW-0812">Transmembrane</keyword>
<dbReference type="EMBL" id="CP046441">
    <property type="protein sequence ID" value="QGT82345.1"/>
    <property type="molecule type" value="Genomic_DNA"/>
</dbReference>
<dbReference type="GO" id="GO:0009279">
    <property type="term" value="C:cell outer membrane"/>
    <property type="evidence" value="ECO:0007669"/>
    <property type="project" value="UniProtKB-SubCell"/>
</dbReference>
<dbReference type="PANTHER" id="PTHR30026">
    <property type="entry name" value="OUTER MEMBRANE PROTEIN TOLC"/>
    <property type="match status" value="1"/>
</dbReference>
<comment type="similarity">
    <text evidence="2">Belongs to the outer membrane factor (OMF) (TC 1.B.17) family.</text>
</comment>
<organism evidence="9 10">
    <name type="scientific">Pseudomonas coronafaciens pv. coronafaciens</name>
    <dbReference type="NCBI Taxonomy" id="235275"/>
    <lineage>
        <taxon>Bacteria</taxon>
        <taxon>Pseudomonadati</taxon>
        <taxon>Pseudomonadota</taxon>
        <taxon>Gammaproteobacteria</taxon>
        <taxon>Pseudomonadales</taxon>
        <taxon>Pseudomonadaceae</taxon>
        <taxon>Pseudomonas</taxon>
        <taxon>Pseudomonas coronafaciens</taxon>
    </lineage>
</organism>
<dbReference type="RefSeq" id="WP_122347612.1">
    <property type="nucleotide sequence ID" value="NZ_CP046441.1"/>
</dbReference>
<dbReference type="InterPro" id="IPR003423">
    <property type="entry name" value="OMP_efflux"/>
</dbReference>
<dbReference type="Proteomes" id="UP000423413">
    <property type="component" value="Chromosome"/>
</dbReference>
<keyword evidence="7" id="KW-0998">Cell outer membrane</keyword>
<dbReference type="PANTHER" id="PTHR30026:SF20">
    <property type="entry name" value="OUTER MEMBRANE PROTEIN TOLC"/>
    <property type="match status" value="1"/>
</dbReference>
<keyword evidence="6" id="KW-0472">Membrane</keyword>
<dbReference type="SUPFAM" id="SSF56954">
    <property type="entry name" value="Outer membrane efflux proteins (OEP)"/>
    <property type="match status" value="1"/>
</dbReference>
<dbReference type="GO" id="GO:1990281">
    <property type="term" value="C:efflux pump complex"/>
    <property type="evidence" value="ECO:0007669"/>
    <property type="project" value="TreeGrafter"/>
</dbReference>
<evidence type="ECO:0000313" key="10">
    <source>
        <dbReference type="Proteomes" id="UP000423413"/>
    </source>
</evidence>
<comment type="subcellular location">
    <subcellularLocation>
        <location evidence="1">Cell outer membrane</location>
    </subcellularLocation>
</comment>